<keyword evidence="5" id="KW-1185">Reference proteome</keyword>
<dbReference type="Gene3D" id="3.30.360.10">
    <property type="entry name" value="Dihydrodipicolinate Reductase, domain 2"/>
    <property type="match status" value="1"/>
</dbReference>
<dbReference type="Pfam" id="PF02894">
    <property type="entry name" value="GFO_IDH_MocA_C"/>
    <property type="match status" value="1"/>
</dbReference>
<dbReference type="EMBL" id="JAHQXE010000004">
    <property type="protein sequence ID" value="MBV0902744.1"/>
    <property type="molecule type" value="Genomic_DNA"/>
</dbReference>
<dbReference type="SUPFAM" id="SSF55347">
    <property type="entry name" value="Glyceraldehyde-3-phosphate dehydrogenase-like, C-terminal domain"/>
    <property type="match status" value="1"/>
</dbReference>
<protein>
    <submittedName>
        <fullName evidence="4">Gfo/Idh/MocA family oxidoreductase</fullName>
    </submittedName>
</protein>
<dbReference type="RefSeq" id="WP_162414321.1">
    <property type="nucleotide sequence ID" value="NZ_JAHQXE010000004.1"/>
</dbReference>
<dbReference type="PANTHER" id="PTHR43818">
    <property type="entry name" value="BCDNA.GH03377"/>
    <property type="match status" value="1"/>
</dbReference>
<evidence type="ECO:0000313" key="5">
    <source>
        <dbReference type="Proteomes" id="UP001166304"/>
    </source>
</evidence>
<dbReference type="Pfam" id="PF01408">
    <property type="entry name" value="GFO_IDH_MocA"/>
    <property type="match status" value="1"/>
</dbReference>
<dbReference type="InterPro" id="IPR036291">
    <property type="entry name" value="NAD(P)-bd_dom_sf"/>
</dbReference>
<dbReference type="GO" id="GO:0000166">
    <property type="term" value="F:nucleotide binding"/>
    <property type="evidence" value="ECO:0007669"/>
    <property type="project" value="InterPro"/>
</dbReference>
<dbReference type="InterPro" id="IPR050463">
    <property type="entry name" value="Gfo/Idh/MocA_oxidrdct_glycsds"/>
</dbReference>
<dbReference type="InterPro" id="IPR000683">
    <property type="entry name" value="Gfo/Idh/MocA-like_OxRdtase_N"/>
</dbReference>
<organism evidence="4 5">
    <name type="scientific">Haloarcula salina</name>
    <dbReference type="NCBI Taxonomy" id="1429914"/>
    <lineage>
        <taxon>Archaea</taxon>
        <taxon>Methanobacteriati</taxon>
        <taxon>Methanobacteriota</taxon>
        <taxon>Stenosarchaea group</taxon>
        <taxon>Halobacteria</taxon>
        <taxon>Halobacteriales</taxon>
        <taxon>Haloarculaceae</taxon>
        <taxon>Haloarcula</taxon>
    </lineage>
</organism>
<dbReference type="SUPFAM" id="SSF51735">
    <property type="entry name" value="NAD(P)-binding Rossmann-fold domains"/>
    <property type="match status" value="1"/>
</dbReference>
<feature type="domain" description="Gfo/Idh/MocA-like oxidoreductase C-terminal" evidence="3">
    <location>
        <begin position="166"/>
        <end position="349"/>
    </location>
</feature>
<dbReference type="GO" id="GO:0016491">
    <property type="term" value="F:oxidoreductase activity"/>
    <property type="evidence" value="ECO:0007669"/>
    <property type="project" value="UniProtKB-KW"/>
</dbReference>
<dbReference type="PANTHER" id="PTHR43818:SF11">
    <property type="entry name" value="BCDNA.GH03377"/>
    <property type="match status" value="1"/>
</dbReference>
<evidence type="ECO:0000259" key="2">
    <source>
        <dbReference type="Pfam" id="PF01408"/>
    </source>
</evidence>
<evidence type="ECO:0000256" key="1">
    <source>
        <dbReference type="ARBA" id="ARBA00023002"/>
    </source>
</evidence>
<accession>A0AA41G3F5</accession>
<feature type="domain" description="Gfo/Idh/MocA-like oxidoreductase N-terminal" evidence="2">
    <location>
        <begin position="23"/>
        <end position="137"/>
    </location>
</feature>
<keyword evidence="1" id="KW-0560">Oxidoreductase</keyword>
<dbReference type="AlphaFoldDB" id="A0AA41G3F5"/>
<proteinExistence type="predicted"/>
<gene>
    <name evidence="4" type="ORF">KTS37_13200</name>
</gene>
<dbReference type="InterPro" id="IPR004104">
    <property type="entry name" value="Gfo/Idh/MocA-like_OxRdtase_C"/>
</dbReference>
<dbReference type="Proteomes" id="UP001166304">
    <property type="component" value="Unassembled WGS sequence"/>
</dbReference>
<evidence type="ECO:0000259" key="3">
    <source>
        <dbReference type="Pfam" id="PF02894"/>
    </source>
</evidence>
<name>A0AA41G3F5_9EURY</name>
<dbReference type="Gene3D" id="3.40.50.720">
    <property type="entry name" value="NAD(P)-binding Rossmann-like Domain"/>
    <property type="match status" value="1"/>
</dbReference>
<sequence>MTYTVAVVGTGANPDDPDTDGFAMAYRHAGAYSRLDSCSLTACADIIPENARQFAERWNIPDDNVYTDSVKMLEAIEPDIVSVCVPPHVHADVVVSCAETGVMDAIHCEKPMATTWADCQRMASTCKRAGIQLTFNHQRRFGKPFREAKKRLDGGTIGSLDRIELGGKNLFDYGSHLFDLCGFFTDQAVAKWVMAGIEYSEENVQFGAHNENQAIAQWQYTNGVNGLASTGDGGIVDCQMRLLGDDGIIEIGGSDAPLRIQSGGKWRTVDTGGEDVHGPSESIFDAARQKLSTRLPGVSVETARPETFVDRAIADVVDALDTGRSPELSADNALQATELIFGCWESARRCGRVDFPLEIDDNPLEAMVENGELLTASGQ</sequence>
<evidence type="ECO:0000313" key="4">
    <source>
        <dbReference type="EMBL" id="MBV0902744.1"/>
    </source>
</evidence>
<comment type="caution">
    <text evidence="4">The sequence shown here is derived from an EMBL/GenBank/DDBJ whole genome shotgun (WGS) entry which is preliminary data.</text>
</comment>
<reference evidence="4" key="1">
    <citation type="submission" date="2021-06" db="EMBL/GenBank/DDBJ databases">
        <title>New haloarchaea isolates fom saline soil.</title>
        <authorList>
            <person name="Duran-Viseras A."/>
            <person name="Sanchez-Porro C.S."/>
            <person name="Ventosa A."/>
        </authorList>
    </citation>
    <scope>NUCLEOTIDE SEQUENCE</scope>
    <source>
        <strain evidence="4">JCM 18369</strain>
    </source>
</reference>